<dbReference type="RefSeq" id="WP_144842136.1">
    <property type="nucleotide sequence ID" value="NZ_JASOLY010000011.1"/>
</dbReference>
<dbReference type="Proteomes" id="UP001232113">
    <property type="component" value="Unassembled WGS sequence"/>
</dbReference>
<organism evidence="3 4">
    <name type="scientific">Lactobacillus paragasseri</name>
    <dbReference type="NCBI Taxonomy" id="2107999"/>
    <lineage>
        <taxon>Bacteria</taxon>
        <taxon>Bacillati</taxon>
        <taxon>Bacillota</taxon>
        <taxon>Bacilli</taxon>
        <taxon>Lactobacillales</taxon>
        <taxon>Lactobacillaceae</taxon>
        <taxon>Lactobacillus</taxon>
    </lineage>
</organism>
<reference evidence="3" key="1">
    <citation type="submission" date="2023-05" db="EMBL/GenBank/DDBJ databases">
        <title>Cataloging the Phylogenetic Diversity of Human Bladder Bacteria.</title>
        <authorList>
            <person name="Du J."/>
        </authorList>
    </citation>
    <scope>NUCLEOTIDE SEQUENCE</scope>
    <source>
        <strain evidence="3">UMB6975B</strain>
    </source>
</reference>
<dbReference type="Gene3D" id="3.30.200.20">
    <property type="entry name" value="Phosphorylase Kinase, domain 1"/>
    <property type="match status" value="1"/>
</dbReference>
<evidence type="ECO:0000313" key="3">
    <source>
        <dbReference type="EMBL" id="MDK6868819.1"/>
    </source>
</evidence>
<dbReference type="SUPFAM" id="SSF158745">
    <property type="entry name" value="LanC-like"/>
    <property type="match status" value="1"/>
</dbReference>
<keyword evidence="1" id="KW-0812">Transmembrane</keyword>
<dbReference type="Pfam" id="PF05147">
    <property type="entry name" value="LANC_like"/>
    <property type="match status" value="1"/>
</dbReference>
<keyword evidence="1" id="KW-1133">Transmembrane helix</keyword>
<dbReference type="GO" id="GO:0004672">
    <property type="term" value="F:protein kinase activity"/>
    <property type="evidence" value="ECO:0007669"/>
    <property type="project" value="InterPro"/>
</dbReference>
<dbReference type="PROSITE" id="PS50011">
    <property type="entry name" value="PROTEIN_KINASE_DOM"/>
    <property type="match status" value="1"/>
</dbReference>
<feature type="domain" description="Protein kinase" evidence="2">
    <location>
        <begin position="218"/>
        <end position="502"/>
    </location>
</feature>
<dbReference type="InterPro" id="IPR000719">
    <property type="entry name" value="Prot_kinase_dom"/>
</dbReference>
<evidence type="ECO:0000256" key="1">
    <source>
        <dbReference type="SAM" id="Phobius"/>
    </source>
</evidence>
<sequence>MNDRLFWNFNDKISGNYMWYSTSILPLSLNYEDLRKVSRNKDHYFLQFNFSKNKIQEHQGFKIHISATIKNYEQILDIIFNFCKKNNITFKYIANKYELEKNFSGLCSFWSTGKFITIYPQPGDFRSIVSKLYSLHELKELKGIYILTDRRYKDSNVIFYRYGILNNDSNKCIFDPNGKYLYTDYSIAKYQLPYFVNEPFPINKDEVSPHSKYLFLKYTPIRNIYKKSSGSVYCVKSNNGDTYILKNARPNFSDGNSTQIERLKNEKIKLKKLIDFNFFPHVVESFIENDNYFLVETLVTGVTVNKFRAEDLSGYATDTQILPKSFKVLEIIKDMCRKLLALHKKDIFLGDISANNILVNEKTSTINFVDVEQTEFNVSKKKISCFFRTPGFFDKKTATLPPLQQDIQQLGYVIMSLFCRANSFLEIDSSGKTTISFFKEFAKIYHIPKALVEIPLTLIRNPRESSLRSVLNVKLILDFESDKEKICTFPEDLLLKLRHTYFCGKLDNICSQDIEQISFFNKEDVLYTDKILNLNMRYLENKNTNSISQESKNAINLAKKELVNCFSNAIKSELESRDLSIFLSVLNCYFFANNFDINTQKEKEDIETIIDYLLTNYKVVNNGLVGFRKSKKSVYIMPYISSGTAGILIVLLFYKYISGTDKYDEIIKTIAYGFKLTTLPKSGGFANGLSEIVYALLLYRKVTDDSKIDNLTKKMINELHMYTIYLSNNLYVISDDFKHVSLDFVDGNLGMIKVLEKAKKVLNWES</sequence>
<dbReference type="AlphaFoldDB" id="A0AAW6XP29"/>
<name>A0AAW6XP29_9LACO</name>
<dbReference type="Gene3D" id="1.50.10.20">
    <property type="match status" value="1"/>
</dbReference>
<dbReference type="InterPro" id="IPR057929">
    <property type="entry name" value="RamC_N"/>
</dbReference>
<evidence type="ECO:0000313" key="4">
    <source>
        <dbReference type="Proteomes" id="UP001232113"/>
    </source>
</evidence>
<protein>
    <submittedName>
        <fullName evidence="3">Lanthionine synthetase LanC family protein</fullName>
    </submittedName>
</protein>
<proteinExistence type="predicted"/>
<dbReference type="GO" id="GO:0031179">
    <property type="term" value="P:peptide modification"/>
    <property type="evidence" value="ECO:0007669"/>
    <property type="project" value="InterPro"/>
</dbReference>
<dbReference type="Gene3D" id="1.10.510.10">
    <property type="entry name" value="Transferase(Phosphotransferase) domain 1"/>
    <property type="match status" value="1"/>
</dbReference>
<accession>A0AAW6XP29</accession>
<gene>
    <name evidence="3" type="ORF">QP354_07030</name>
</gene>
<dbReference type="GO" id="GO:0005524">
    <property type="term" value="F:ATP binding"/>
    <property type="evidence" value="ECO:0007669"/>
    <property type="project" value="InterPro"/>
</dbReference>
<feature type="transmembrane region" description="Helical" evidence="1">
    <location>
        <begin position="634"/>
        <end position="654"/>
    </location>
</feature>
<dbReference type="Pfam" id="PF25816">
    <property type="entry name" value="RamC_N"/>
    <property type="match status" value="1"/>
</dbReference>
<dbReference type="EMBL" id="JASOLY010000011">
    <property type="protein sequence ID" value="MDK6868819.1"/>
    <property type="molecule type" value="Genomic_DNA"/>
</dbReference>
<dbReference type="InterPro" id="IPR007822">
    <property type="entry name" value="LANC-like"/>
</dbReference>
<dbReference type="InterPro" id="IPR011009">
    <property type="entry name" value="Kinase-like_dom_sf"/>
</dbReference>
<comment type="caution">
    <text evidence="3">The sequence shown here is derived from an EMBL/GenBank/DDBJ whole genome shotgun (WGS) entry which is preliminary data.</text>
</comment>
<dbReference type="SUPFAM" id="SSF56112">
    <property type="entry name" value="Protein kinase-like (PK-like)"/>
    <property type="match status" value="1"/>
</dbReference>
<evidence type="ECO:0000259" key="2">
    <source>
        <dbReference type="PROSITE" id="PS50011"/>
    </source>
</evidence>
<keyword evidence="1" id="KW-0472">Membrane</keyword>